<dbReference type="OrthoDB" id="108782at2"/>
<dbReference type="EMBL" id="CP006986">
    <property type="protein sequence ID" value="AIC27744.1"/>
    <property type="molecule type" value="Genomic_DNA"/>
</dbReference>
<dbReference type="Proteomes" id="UP000027180">
    <property type="component" value="Chromosome"/>
</dbReference>
<keyword evidence="1" id="KW-0732">Signal</keyword>
<gene>
    <name evidence="2" type="ORF">IE4771_CH02644</name>
</gene>
<dbReference type="HOGENOM" id="CLU_078227_0_0_5"/>
<evidence type="ECO:0000313" key="3">
    <source>
        <dbReference type="Proteomes" id="UP000027180"/>
    </source>
</evidence>
<name>A0A060I207_RHIET</name>
<evidence type="ECO:0000256" key="1">
    <source>
        <dbReference type="SAM" id="SignalP"/>
    </source>
</evidence>
<feature type="chain" id="PRO_5001587632" description="DUF2950 domain-containing protein" evidence="1">
    <location>
        <begin position="29"/>
        <end position="318"/>
    </location>
</feature>
<feature type="signal peptide" evidence="1">
    <location>
        <begin position="1"/>
        <end position="28"/>
    </location>
</feature>
<dbReference type="AlphaFoldDB" id="A0A060I207"/>
<evidence type="ECO:0000313" key="2">
    <source>
        <dbReference type="EMBL" id="AIC27744.1"/>
    </source>
</evidence>
<proteinExistence type="predicted"/>
<evidence type="ECO:0008006" key="4">
    <source>
        <dbReference type="Google" id="ProtNLM"/>
    </source>
</evidence>
<dbReference type="InterPro" id="IPR021556">
    <property type="entry name" value="DUF2950"/>
</dbReference>
<protein>
    <recommendedName>
        <fullName evidence="4">DUF2950 domain-containing protein</fullName>
    </recommendedName>
</protein>
<dbReference type="Pfam" id="PF11453">
    <property type="entry name" value="DUF2950"/>
    <property type="match status" value="1"/>
</dbReference>
<dbReference type="RefSeq" id="WP_038689524.1">
    <property type="nucleotide sequence ID" value="NZ_CP006986.1"/>
</dbReference>
<sequence length="318" mass="34303">MTKSVRNMLLGSVFALAALATDPVLMFAAEPSDTTVIAGFASQSDPPVFDTPEQAVDAFKAALAADDFDKFAALLGIDAAKAKAGEGVMDTYAQIRDGTQKKIVVNDVDGRKIIEIGDKLWPLPFPIVKGGDGRWNFDTFAGFEEIIERRVGENELQTIDTMRAYVDAQKEYSVADHDDDGVLEYAQKLISSDGKTDGLYWSPDLGAGDSPAGNALEDNAALDKAKAGEGYYGYRYRIIDSQGPNIAGGEFNYVINGNMIAGFALIAWPIRYGETGVHTFAVNANGTVYQANLGRETEKIAAGIRTFNPDDNWEVTAD</sequence>
<organism evidence="2 3">
    <name type="scientific">Rhizobium etli bv. mimosae str. IE4771</name>
    <dbReference type="NCBI Taxonomy" id="1432050"/>
    <lineage>
        <taxon>Bacteria</taxon>
        <taxon>Pseudomonadati</taxon>
        <taxon>Pseudomonadota</taxon>
        <taxon>Alphaproteobacteria</taxon>
        <taxon>Hyphomicrobiales</taxon>
        <taxon>Rhizobiaceae</taxon>
        <taxon>Rhizobium/Agrobacterium group</taxon>
        <taxon>Rhizobium</taxon>
    </lineage>
</organism>
<dbReference type="KEGG" id="rei:IE4771_CH02644"/>
<accession>A0A060I207</accession>
<reference evidence="2 3" key="1">
    <citation type="submission" date="2013-12" db="EMBL/GenBank/DDBJ databases">
        <title>Complete genome sequence of Rhizobium etli bv. mimosae IE4771.</title>
        <authorList>
            <person name="Bustos P."/>
            <person name="Santamaria R.I."/>
            <person name="Lozano L."/>
            <person name="Ormeno-Orrillo E."/>
            <person name="Rogel M.A."/>
            <person name="Romero D."/>
            <person name="Cevallos M.A."/>
            <person name="Martinez-Romero E."/>
            <person name="Gonzalez V."/>
        </authorList>
    </citation>
    <scope>NUCLEOTIDE SEQUENCE [LARGE SCALE GENOMIC DNA]</scope>
    <source>
        <strain evidence="2 3">IE4771</strain>
    </source>
</reference>